<proteinExistence type="inferred from homology"/>
<feature type="transmembrane region" description="Helical" evidence="6">
    <location>
        <begin position="170"/>
        <end position="189"/>
    </location>
</feature>
<comment type="similarity">
    <text evidence="2">Belongs to the EamA transporter family.</text>
</comment>
<evidence type="ECO:0000256" key="6">
    <source>
        <dbReference type="SAM" id="Phobius"/>
    </source>
</evidence>
<keyword evidence="9" id="KW-1185">Reference proteome</keyword>
<evidence type="ECO:0000256" key="1">
    <source>
        <dbReference type="ARBA" id="ARBA00004141"/>
    </source>
</evidence>
<dbReference type="Pfam" id="PF00892">
    <property type="entry name" value="EamA"/>
    <property type="match status" value="2"/>
</dbReference>
<dbReference type="AlphaFoldDB" id="A0A7Y9LIR1"/>
<dbReference type="SUPFAM" id="SSF103481">
    <property type="entry name" value="Multidrug resistance efflux transporter EmrE"/>
    <property type="match status" value="2"/>
</dbReference>
<evidence type="ECO:0000313" key="9">
    <source>
        <dbReference type="Proteomes" id="UP000542125"/>
    </source>
</evidence>
<evidence type="ECO:0000256" key="3">
    <source>
        <dbReference type="ARBA" id="ARBA00022692"/>
    </source>
</evidence>
<evidence type="ECO:0000256" key="5">
    <source>
        <dbReference type="ARBA" id="ARBA00023136"/>
    </source>
</evidence>
<feature type="transmembrane region" description="Helical" evidence="6">
    <location>
        <begin position="62"/>
        <end position="82"/>
    </location>
</feature>
<feature type="transmembrane region" description="Helical" evidence="6">
    <location>
        <begin position="112"/>
        <end position="132"/>
    </location>
</feature>
<dbReference type="EMBL" id="JACBYR010000001">
    <property type="protein sequence ID" value="NYE81209.1"/>
    <property type="molecule type" value="Genomic_DNA"/>
</dbReference>
<reference evidence="8 9" key="1">
    <citation type="submission" date="2020-07" db="EMBL/GenBank/DDBJ databases">
        <title>Genomic Encyclopedia of Type Strains, Phase IV (KMG-V): Genome sequencing to study the core and pangenomes of soil and plant-associated prokaryotes.</title>
        <authorList>
            <person name="Whitman W."/>
        </authorList>
    </citation>
    <scope>NUCLEOTIDE SEQUENCE [LARGE SCALE GENOMIC DNA]</scope>
    <source>
        <strain evidence="8 9">SAS40</strain>
    </source>
</reference>
<accession>A0A7Y9LIR1</accession>
<feature type="transmembrane region" description="Helical" evidence="6">
    <location>
        <begin position="88"/>
        <end position="105"/>
    </location>
</feature>
<dbReference type="InterPro" id="IPR037185">
    <property type="entry name" value="EmrE-like"/>
</dbReference>
<dbReference type="PANTHER" id="PTHR32322:SF2">
    <property type="entry name" value="EAMA DOMAIN-CONTAINING PROTEIN"/>
    <property type="match status" value="1"/>
</dbReference>
<dbReference type="PANTHER" id="PTHR32322">
    <property type="entry name" value="INNER MEMBRANE TRANSPORTER"/>
    <property type="match status" value="1"/>
</dbReference>
<feature type="domain" description="EamA" evidence="7">
    <location>
        <begin position="6"/>
        <end position="130"/>
    </location>
</feature>
<protein>
    <submittedName>
        <fullName evidence="8">O-acetylserine/cysteine efflux transporter</fullName>
    </submittedName>
</protein>
<organism evidence="8 9">
    <name type="scientific">Pigmentiphaga litoralis</name>
    <dbReference type="NCBI Taxonomy" id="516702"/>
    <lineage>
        <taxon>Bacteria</taxon>
        <taxon>Pseudomonadati</taxon>
        <taxon>Pseudomonadota</taxon>
        <taxon>Betaproteobacteria</taxon>
        <taxon>Burkholderiales</taxon>
        <taxon>Alcaligenaceae</taxon>
        <taxon>Pigmentiphaga</taxon>
    </lineage>
</organism>
<dbReference type="GO" id="GO:0016020">
    <property type="term" value="C:membrane"/>
    <property type="evidence" value="ECO:0007669"/>
    <property type="project" value="UniProtKB-SubCell"/>
</dbReference>
<dbReference type="InterPro" id="IPR000620">
    <property type="entry name" value="EamA_dom"/>
</dbReference>
<evidence type="ECO:0000259" key="7">
    <source>
        <dbReference type="Pfam" id="PF00892"/>
    </source>
</evidence>
<comment type="subcellular location">
    <subcellularLocation>
        <location evidence="1">Membrane</location>
        <topology evidence="1">Multi-pass membrane protein</topology>
    </subcellularLocation>
</comment>
<feature type="transmembrane region" description="Helical" evidence="6">
    <location>
        <begin position="209"/>
        <end position="228"/>
    </location>
</feature>
<evidence type="ECO:0000313" key="8">
    <source>
        <dbReference type="EMBL" id="NYE81209.1"/>
    </source>
</evidence>
<name>A0A7Y9LIR1_9BURK</name>
<dbReference type="Proteomes" id="UP000542125">
    <property type="component" value="Unassembled WGS sequence"/>
</dbReference>
<sequence>MSPLQILCAILVPLLWGCQFVVIKIAVADFPPLFLLALRFTAIAAVLLPFAGLPRRQERKPVLWISLFMGGLNFSFAFIGLAHGAASVAGVAMQLTTPFAVLLAWPMLGEKLSWRVITGIAIAFVGVVLTAAGPGPVAILPVLLITGSALSLAIGSILVKRSGPFEPMKLLAWMSVLTVPQVLLMSLLFECGQLASLHTATAPGWMALLYTIALGGIAGFGIWFWLIARCSIARVAPYALLQTVFAVASGVLFLHEPLTATLVIGMLACIVGVAMTQRPARASRPAAEK</sequence>
<feature type="domain" description="EamA" evidence="7">
    <location>
        <begin position="142"/>
        <end position="276"/>
    </location>
</feature>
<feature type="transmembrane region" description="Helical" evidence="6">
    <location>
        <begin position="260"/>
        <end position="276"/>
    </location>
</feature>
<comment type="caution">
    <text evidence="8">The sequence shown here is derived from an EMBL/GenBank/DDBJ whole genome shotgun (WGS) entry which is preliminary data.</text>
</comment>
<dbReference type="Gene3D" id="1.10.3730.20">
    <property type="match status" value="1"/>
</dbReference>
<evidence type="ECO:0000256" key="2">
    <source>
        <dbReference type="ARBA" id="ARBA00007362"/>
    </source>
</evidence>
<feature type="transmembrane region" description="Helical" evidence="6">
    <location>
        <begin position="138"/>
        <end position="158"/>
    </location>
</feature>
<dbReference type="InterPro" id="IPR050638">
    <property type="entry name" value="AA-Vitamin_Transporters"/>
</dbReference>
<dbReference type="RefSeq" id="WP_179583053.1">
    <property type="nucleotide sequence ID" value="NZ_JACBYR010000001.1"/>
</dbReference>
<keyword evidence="5 6" id="KW-0472">Membrane</keyword>
<gene>
    <name evidence="8" type="ORF">FHW18_000480</name>
</gene>
<feature type="transmembrane region" description="Helical" evidence="6">
    <location>
        <begin position="30"/>
        <end position="50"/>
    </location>
</feature>
<feature type="transmembrane region" description="Helical" evidence="6">
    <location>
        <begin position="235"/>
        <end position="254"/>
    </location>
</feature>
<keyword evidence="4 6" id="KW-1133">Transmembrane helix</keyword>
<evidence type="ECO:0000256" key="4">
    <source>
        <dbReference type="ARBA" id="ARBA00022989"/>
    </source>
</evidence>
<keyword evidence="3 6" id="KW-0812">Transmembrane</keyword>